<evidence type="ECO:0000313" key="2">
    <source>
        <dbReference type="Proteomes" id="UP000669060"/>
    </source>
</evidence>
<protein>
    <submittedName>
        <fullName evidence="1">Uncharacterized protein</fullName>
    </submittedName>
</protein>
<reference evidence="1 2" key="1">
    <citation type="submission" date="2020-12" db="EMBL/GenBank/DDBJ databases">
        <title>Pseudomonas schmalbachii sp. nov. isolated from millipede gut.</title>
        <authorList>
            <person name="Shelomi M."/>
        </authorList>
    </citation>
    <scope>NUCLEOTIDE SEQUENCE [LARGE SCALE GENOMIC DNA]</scope>
    <source>
        <strain evidence="1 2">Milli4</strain>
    </source>
</reference>
<organism evidence="1 2">
    <name type="scientific">Pseudomonas schmalbachii</name>
    <dbReference type="NCBI Taxonomy" id="2816993"/>
    <lineage>
        <taxon>Bacteria</taxon>
        <taxon>Pseudomonadati</taxon>
        <taxon>Pseudomonadota</taxon>
        <taxon>Gammaproteobacteria</taxon>
        <taxon>Pseudomonadales</taxon>
        <taxon>Pseudomonadaceae</taxon>
        <taxon>Pseudomonas</taxon>
    </lineage>
</organism>
<comment type="caution">
    <text evidence="1">The sequence shown here is derived from an EMBL/GenBank/DDBJ whole genome shotgun (WGS) entry which is preliminary data.</text>
</comment>
<keyword evidence="2" id="KW-1185">Reference proteome</keyword>
<proteinExistence type="predicted"/>
<evidence type="ECO:0000313" key="1">
    <source>
        <dbReference type="EMBL" id="MBO3276002.1"/>
    </source>
</evidence>
<name>A0ABS3TQQ3_9PSED</name>
<accession>A0ABS3TQQ3</accession>
<dbReference type="EMBL" id="JAELYA010000004">
    <property type="protein sequence ID" value="MBO3276002.1"/>
    <property type="molecule type" value="Genomic_DNA"/>
</dbReference>
<dbReference type="Proteomes" id="UP000669060">
    <property type="component" value="Unassembled WGS sequence"/>
</dbReference>
<sequence>MEQSGIGVVEIDGVANAAPAFGEGAVDNSAEQLVKNWPFAVTAATSVQGSHGIDDIDVDKAAYWRNTISSFAIIFRQKSPAQKKRRRSCAAQD</sequence>
<gene>
    <name evidence="1" type="ORF">JFY56_12275</name>
</gene>
<dbReference type="RefSeq" id="WP_208314034.1">
    <property type="nucleotide sequence ID" value="NZ_JAELYA010000004.1"/>
</dbReference>